<sequence>MVNPIPQVAAGYIDLIAPLGTIDAARTMIETAAQSERSFAGGGCGFIVRCGDAASASFIAT</sequence>
<dbReference type="AlphaFoldDB" id="A0A161SRJ1"/>
<keyword evidence="2" id="KW-1185">Reference proteome</keyword>
<dbReference type="EMBL" id="LVYV01000008">
    <property type="protein sequence ID" value="KZD23822.1"/>
    <property type="molecule type" value="Genomic_DNA"/>
</dbReference>
<reference evidence="1 2" key="1">
    <citation type="submission" date="2016-03" db="EMBL/GenBank/DDBJ databases">
        <title>Microsymbionts genomes from the relict species Vavilovia formosa (Stev.) Fed.</title>
        <authorList>
            <person name="Kopat V."/>
            <person name="Chirak E."/>
            <person name="Kimeklis A."/>
            <person name="Andronov E."/>
        </authorList>
    </citation>
    <scope>NUCLEOTIDE SEQUENCE [LARGE SCALE GENOMIC DNA]</scope>
    <source>
        <strain evidence="1 2">Vaf07</strain>
    </source>
</reference>
<evidence type="ECO:0000313" key="1">
    <source>
        <dbReference type="EMBL" id="KZD23822.1"/>
    </source>
</evidence>
<gene>
    <name evidence="1" type="ORF">A4A58_26140</name>
</gene>
<organism evidence="1 2">
    <name type="scientific">Tardiphaga robiniae</name>
    <dbReference type="NCBI Taxonomy" id="943830"/>
    <lineage>
        <taxon>Bacteria</taxon>
        <taxon>Pseudomonadati</taxon>
        <taxon>Pseudomonadota</taxon>
        <taxon>Alphaproteobacteria</taxon>
        <taxon>Hyphomicrobiales</taxon>
        <taxon>Nitrobacteraceae</taxon>
        <taxon>Tardiphaga</taxon>
    </lineage>
</organism>
<accession>A0A161SRJ1</accession>
<comment type="caution">
    <text evidence="1">The sequence shown here is derived from an EMBL/GenBank/DDBJ whole genome shotgun (WGS) entry which is preliminary data.</text>
</comment>
<protein>
    <submittedName>
        <fullName evidence="1">Uncharacterized protein</fullName>
    </submittedName>
</protein>
<proteinExistence type="predicted"/>
<name>A0A161SRJ1_9BRAD</name>
<evidence type="ECO:0000313" key="2">
    <source>
        <dbReference type="Proteomes" id="UP000076574"/>
    </source>
</evidence>
<dbReference type="STRING" id="943830.A4A58_26140"/>
<dbReference type="Proteomes" id="UP000076574">
    <property type="component" value="Unassembled WGS sequence"/>
</dbReference>